<dbReference type="FunFam" id="4.10.1000.10:FF:000008">
    <property type="entry name" value="zinc finger CCCH domain-containing protein 3"/>
    <property type="match status" value="1"/>
</dbReference>
<dbReference type="Gene3D" id="4.10.1000.10">
    <property type="entry name" value="Zinc finger, CCCH-type"/>
    <property type="match status" value="2"/>
</dbReference>
<dbReference type="EMBL" id="JABFTP020000165">
    <property type="protein sequence ID" value="KAL3285064.1"/>
    <property type="molecule type" value="Genomic_DNA"/>
</dbReference>
<evidence type="ECO:0000259" key="7">
    <source>
        <dbReference type="PROSITE" id="PS50103"/>
    </source>
</evidence>
<evidence type="ECO:0000256" key="2">
    <source>
        <dbReference type="ARBA" id="ARBA00022737"/>
    </source>
</evidence>
<feature type="domain" description="C3H1-type" evidence="7">
    <location>
        <begin position="392"/>
        <end position="419"/>
    </location>
</feature>
<comment type="caution">
    <text evidence="8">The sequence shown here is derived from an EMBL/GenBank/DDBJ whole genome shotgun (WGS) entry which is preliminary data.</text>
</comment>
<name>A0ABD2P286_9CUCU</name>
<keyword evidence="9" id="KW-1185">Reference proteome</keyword>
<evidence type="ECO:0000313" key="8">
    <source>
        <dbReference type="EMBL" id="KAL3285064.1"/>
    </source>
</evidence>
<feature type="domain" description="C3H1-type" evidence="7">
    <location>
        <begin position="365"/>
        <end position="391"/>
    </location>
</feature>
<dbReference type="PANTHER" id="PTHR46156:SF1">
    <property type="entry name" value="ZINC FINGER CCCH DOMAIN-CONTAINING PROTEIN 3"/>
    <property type="match status" value="1"/>
</dbReference>
<sequence length="529" mass="60273">MGEYQEYIPNKYIFIKQNVQSIPKATTILVNPRFKDNTKVYINPNFSAYKTIATPRPNVHVNPNVIRAISSASKSNVNHVMENYSLNRHPLTVIPTDDKGRVLVSTKNKLIKIPESQNNIKANSNDNVISNISSNCHSILNSVPVQKIVSTRTKVVNASIQNHVNNNITSRRSCLSTRFNFFANNVIFKNTRFKSLININGIFYHNSQSVLKKSHIVRQQKGSSSITAESILKTNKEGNTPKLKRHSSFTTISGKTSLLKLRKKLVPFPTYKKLRKNNCQKITTSIKTRGPNQILRYSRYKVASLSKMKKSNMPCPIYKKFGRCNGQKNGTCVRVHNPDQIILCTKFLQGACIKSNCLLSHKVSPEKMPTCKYFLEGLCSKEDCQYLHVKISPKADICKDFLQGFCKEGTKCNRRHQFLCPDFEKFQKCSKKRCEYPHRNSENTLGKSGGKSSYKKLIRKNNVGTMPEKKTVKMIDNIKEKSERTNIRYYEDEVGKGLEVEETLIAKKPKLGSLPAFIPFCKELQENTE</sequence>
<feature type="zinc finger region" description="C3H1-type" evidence="6">
    <location>
        <begin position="365"/>
        <end position="391"/>
    </location>
</feature>
<protein>
    <recommendedName>
        <fullName evidence="5">Zinc finger CCCH domain-containing protein 3</fullName>
    </recommendedName>
</protein>
<evidence type="ECO:0000256" key="5">
    <source>
        <dbReference type="ARBA" id="ARBA00071600"/>
    </source>
</evidence>
<dbReference type="SMART" id="SM00356">
    <property type="entry name" value="ZnF_C3H1"/>
    <property type="match status" value="3"/>
</dbReference>
<dbReference type="AlphaFoldDB" id="A0ABD2P286"/>
<keyword evidence="4 6" id="KW-0862">Zinc</keyword>
<dbReference type="GO" id="GO:0005634">
    <property type="term" value="C:nucleus"/>
    <property type="evidence" value="ECO:0007669"/>
    <property type="project" value="UniProtKB-ARBA"/>
</dbReference>
<dbReference type="PROSITE" id="PS50103">
    <property type="entry name" value="ZF_C3H1"/>
    <property type="match status" value="2"/>
</dbReference>
<dbReference type="GO" id="GO:0008270">
    <property type="term" value="F:zinc ion binding"/>
    <property type="evidence" value="ECO:0007669"/>
    <property type="project" value="UniProtKB-KW"/>
</dbReference>
<evidence type="ECO:0000256" key="4">
    <source>
        <dbReference type="ARBA" id="ARBA00022833"/>
    </source>
</evidence>
<proteinExistence type="predicted"/>
<evidence type="ECO:0000256" key="1">
    <source>
        <dbReference type="ARBA" id="ARBA00022723"/>
    </source>
</evidence>
<evidence type="ECO:0000256" key="6">
    <source>
        <dbReference type="PROSITE-ProRule" id="PRU00723"/>
    </source>
</evidence>
<dbReference type="InterPro" id="IPR000571">
    <property type="entry name" value="Znf_CCCH"/>
</dbReference>
<evidence type="ECO:0000313" key="9">
    <source>
        <dbReference type="Proteomes" id="UP001516400"/>
    </source>
</evidence>
<accession>A0ABD2P286</accession>
<dbReference type="Proteomes" id="UP001516400">
    <property type="component" value="Unassembled WGS sequence"/>
</dbReference>
<evidence type="ECO:0000256" key="3">
    <source>
        <dbReference type="ARBA" id="ARBA00022771"/>
    </source>
</evidence>
<reference evidence="8 9" key="1">
    <citation type="journal article" date="2021" name="BMC Biol.">
        <title>Horizontally acquired antibacterial genes associated with adaptive radiation of ladybird beetles.</title>
        <authorList>
            <person name="Li H.S."/>
            <person name="Tang X.F."/>
            <person name="Huang Y.H."/>
            <person name="Xu Z.Y."/>
            <person name="Chen M.L."/>
            <person name="Du X.Y."/>
            <person name="Qiu B.Y."/>
            <person name="Chen P.T."/>
            <person name="Zhang W."/>
            <person name="Slipinski A."/>
            <person name="Escalona H.E."/>
            <person name="Waterhouse R.M."/>
            <person name="Zwick A."/>
            <person name="Pang H."/>
        </authorList>
    </citation>
    <scope>NUCLEOTIDE SEQUENCE [LARGE SCALE GENOMIC DNA]</scope>
    <source>
        <strain evidence="8">SYSU2018</strain>
    </source>
</reference>
<organism evidence="8 9">
    <name type="scientific">Cryptolaemus montrouzieri</name>
    <dbReference type="NCBI Taxonomy" id="559131"/>
    <lineage>
        <taxon>Eukaryota</taxon>
        <taxon>Metazoa</taxon>
        <taxon>Ecdysozoa</taxon>
        <taxon>Arthropoda</taxon>
        <taxon>Hexapoda</taxon>
        <taxon>Insecta</taxon>
        <taxon>Pterygota</taxon>
        <taxon>Neoptera</taxon>
        <taxon>Endopterygota</taxon>
        <taxon>Coleoptera</taxon>
        <taxon>Polyphaga</taxon>
        <taxon>Cucujiformia</taxon>
        <taxon>Coccinelloidea</taxon>
        <taxon>Coccinellidae</taxon>
        <taxon>Scymninae</taxon>
        <taxon>Scymnini</taxon>
        <taxon>Cryptolaemus</taxon>
    </lineage>
</organism>
<keyword evidence="1 6" id="KW-0479">Metal-binding</keyword>
<gene>
    <name evidence="8" type="ORF">HHI36_019188</name>
</gene>
<keyword evidence="3 6" id="KW-0863">Zinc-finger</keyword>
<dbReference type="PANTHER" id="PTHR46156">
    <property type="entry name" value="CCCH ZINGC FINGER"/>
    <property type="match status" value="1"/>
</dbReference>
<keyword evidence="2" id="KW-0677">Repeat</keyword>
<feature type="zinc finger region" description="C3H1-type" evidence="6">
    <location>
        <begin position="392"/>
        <end position="419"/>
    </location>
</feature>